<dbReference type="PANTHER" id="PTHR33164">
    <property type="entry name" value="TRANSCRIPTIONAL REGULATOR, MARR FAMILY"/>
    <property type="match status" value="1"/>
</dbReference>
<proteinExistence type="predicted"/>
<dbReference type="Proteomes" id="UP001596157">
    <property type="component" value="Unassembled WGS sequence"/>
</dbReference>
<dbReference type="RefSeq" id="WP_378250442.1">
    <property type="nucleotide sequence ID" value="NZ_JBHSKF010000017.1"/>
</dbReference>
<feature type="domain" description="HTH marR-type" evidence="1">
    <location>
        <begin position="9"/>
        <end position="141"/>
    </location>
</feature>
<organism evidence="2 3">
    <name type="scientific">Actinokineospora guangxiensis</name>
    <dbReference type="NCBI Taxonomy" id="1490288"/>
    <lineage>
        <taxon>Bacteria</taxon>
        <taxon>Bacillati</taxon>
        <taxon>Actinomycetota</taxon>
        <taxon>Actinomycetes</taxon>
        <taxon>Pseudonocardiales</taxon>
        <taxon>Pseudonocardiaceae</taxon>
        <taxon>Actinokineospora</taxon>
    </lineage>
</organism>
<sequence>MTSAGPPGLQELGATLRTAEHAITTETAHLLRGLDLTVRQYSTMAVLAEKPDLSGAHLARLCLITPQSMAAVLAKLGERGLIERSPSEIHERVLLARLSAKGWAVLREAEVVTAGAGARLEETLRAVERSQLREYLQRVIEAFAR</sequence>
<keyword evidence="3" id="KW-1185">Reference proteome</keyword>
<evidence type="ECO:0000259" key="1">
    <source>
        <dbReference type="PROSITE" id="PS50995"/>
    </source>
</evidence>
<gene>
    <name evidence="2" type="ORF">ACFPM7_26155</name>
</gene>
<dbReference type="PROSITE" id="PS50995">
    <property type="entry name" value="HTH_MARR_2"/>
    <property type="match status" value="1"/>
</dbReference>
<dbReference type="InterPro" id="IPR036388">
    <property type="entry name" value="WH-like_DNA-bd_sf"/>
</dbReference>
<evidence type="ECO:0000313" key="3">
    <source>
        <dbReference type="Proteomes" id="UP001596157"/>
    </source>
</evidence>
<comment type="caution">
    <text evidence="2">The sequence shown here is derived from an EMBL/GenBank/DDBJ whole genome shotgun (WGS) entry which is preliminary data.</text>
</comment>
<accession>A0ABW0ETW4</accession>
<dbReference type="Gene3D" id="1.10.10.10">
    <property type="entry name" value="Winged helix-like DNA-binding domain superfamily/Winged helix DNA-binding domain"/>
    <property type="match status" value="1"/>
</dbReference>
<reference evidence="3" key="1">
    <citation type="journal article" date="2019" name="Int. J. Syst. Evol. Microbiol.">
        <title>The Global Catalogue of Microorganisms (GCM) 10K type strain sequencing project: providing services to taxonomists for standard genome sequencing and annotation.</title>
        <authorList>
            <consortium name="The Broad Institute Genomics Platform"/>
            <consortium name="The Broad Institute Genome Sequencing Center for Infectious Disease"/>
            <person name="Wu L."/>
            <person name="Ma J."/>
        </authorList>
    </citation>
    <scope>NUCLEOTIDE SEQUENCE [LARGE SCALE GENOMIC DNA]</scope>
    <source>
        <strain evidence="3">CCUG 59778</strain>
    </source>
</reference>
<dbReference type="SMART" id="SM00347">
    <property type="entry name" value="HTH_MARR"/>
    <property type="match status" value="1"/>
</dbReference>
<dbReference type="SUPFAM" id="SSF46785">
    <property type="entry name" value="Winged helix' DNA-binding domain"/>
    <property type="match status" value="1"/>
</dbReference>
<dbReference type="InterPro" id="IPR000835">
    <property type="entry name" value="HTH_MarR-typ"/>
</dbReference>
<name>A0ABW0ETW4_9PSEU</name>
<dbReference type="InterPro" id="IPR036390">
    <property type="entry name" value="WH_DNA-bd_sf"/>
</dbReference>
<dbReference type="Pfam" id="PF12802">
    <property type="entry name" value="MarR_2"/>
    <property type="match status" value="1"/>
</dbReference>
<evidence type="ECO:0000313" key="2">
    <source>
        <dbReference type="EMBL" id="MFC5290552.1"/>
    </source>
</evidence>
<dbReference type="InterPro" id="IPR039422">
    <property type="entry name" value="MarR/SlyA-like"/>
</dbReference>
<protein>
    <submittedName>
        <fullName evidence="2">MarR family winged helix-turn-helix transcriptional regulator</fullName>
    </submittedName>
</protein>
<dbReference type="PANTHER" id="PTHR33164:SF43">
    <property type="entry name" value="HTH-TYPE TRANSCRIPTIONAL REPRESSOR YETL"/>
    <property type="match status" value="1"/>
</dbReference>
<dbReference type="EMBL" id="JBHSKF010000017">
    <property type="protein sequence ID" value="MFC5290552.1"/>
    <property type="molecule type" value="Genomic_DNA"/>
</dbReference>